<dbReference type="AlphaFoldDB" id="A0A0F8ZI71"/>
<evidence type="ECO:0000313" key="3">
    <source>
        <dbReference type="EMBL" id="KKK85750.1"/>
    </source>
</evidence>
<evidence type="ECO:0000259" key="1">
    <source>
        <dbReference type="Pfam" id="PF14550"/>
    </source>
</evidence>
<dbReference type="EMBL" id="LAZR01051164">
    <property type="protein sequence ID" value="KKK85749.1"/>
    <property type="molecule type" value="Genomic_DNA"/>
</dbReference>
<sequence length="143" mass="16097">MEKFNRSVKIVKIDEEQHNVWGIFSVSKVGNKLIIDSQNDIIQPEELEKAAHNFSLSANRQMGNKHEQMQVGQLIESFVLTPEKGEFLEKALKNIGAEATIKPDSTVWFGGFHVEDSETWDLIKSGEFKSFSIGGMAEKIEVS</sequence>
<gene>
    <name evidence="2" type="ORF">LCGC14_2770170</name>
    <name evidence="3" type="ORF">LCGC14_2770180</name>
</gene>
<dbReference type="EMBL" id="LAZR01051164">
    <property type="protein sequence ID" value="KKK85750.1"/>
    <property type="molecule type" value="Genomic_DNA"/>
</dbReference>
<evidence type="ECO:0000313" key="2">
    <source>
        <dbReference type="EMBL" id="KKK85749.1"/>
    </source>
</evidence>
<dbReference type="Pfam" id="PF14550">
    <property type="entry name" value="Peptidase_S78_2"/>
    <property type="match status" value="1"/>
</dbReference>
<feature type="domain" description="Phage-like element PBSX protein XkdF" evidence="1">
    <location>
        <begin position="8"/>
        <end position="141"/>
    </location>
</feature>
<dbReference type="InterPro" id="IPR027924">
    <property type="entry name" value="XkdF"/>
</dbReference>
<name>A0A0F8ZI71_9ZZZZ</name>
<proteinExistence type="predicted"/>
<comment type="caution">
    <text evidence="3">The sequence shown here is derived from an EMBL/GenBank/DDBJ whole genome shotgun (WGS) entry which is preliminary data.</text>
</comment>
<organism evidence="3">
    <name type="scientific">marine sediment metagenome</name>
    <dbReference type="NCBI Taxonomy" id="412755"/>
    <lineage>
        <taxon>unclassified sequences</taxon>
        <taxon>metagenomes</taxon>
        <taxon>ecological metagenomes</taxon>
    </lineage>
</organism>
<protein>
    <recommendedName>
        <fullName evidence="1">Phage-like element PBSX protein XkdF domain-containing protein</fullName>
    </recommendedName>
</protein>
<accession>A0A0F8ZI71</accession>
<reference evidence="3" key="1">
    <citation type="journal article" date="2015" name="Nature">
        <title>Complex archaea that bridge the gap between prokaryotes and eukaryotes.</title>
        <authorList>
            <person name="Spang A."/>
            <person name="Saw J.H."/>
            <person name="Jorgensen S.L."/>
            <person name="Zaremba-Niedzwiedzka K."/>
            <person name="Martijn J."/>
            <person name="Lind A.E."/>
            <person name="van Eijk R."/>
            <person name="Schleper C."/>
            <person name="Guy L."/>
            <person name="Ettema T.J."/>
        </authorList>
    </citation>
    <scope>NUCLEOTIDE SEQUENCE</scope>
</reference>